<protein>
    <submittedName>
        <fullName evidence="1">Uncharacterized protein</fullName>
    </submittedName>
</protein>
<keyword evidence="2" id="KW-1185">Reference proteome</keyword>
<proteinExistence type="predicted"/>
<evidence type="ECO:0000313" key="2">
    <source>
        <dbReference type="Proteomes" id="UP000821845"/>
    </source>
</evidence>
<gene>
    <name evidence="1" type="ORF">HPB50_002740</name>
</gene>
<accession>A0ACB7S4I8</accession>
<comment type="caution">
    <text evidence="1">The sequence shown here is derived from an EMBL/GenBank/DDBJ whole genome shotgun (WGS) entry which is preliminary data.</text>
</comment>
<evidence type="ECO:0000313" key="1">
    <source>
        <dbReference type="EMBL" id="KAH6929550.1"/>
    </source>
</evidence>
<dbReference type="Proteomes" id="UP000821845">
    <property type="component" value="Chromosome 5"/>
</dbReference>
<sequence>MIAQSRFQPLDQLDDASNNQPADLTMPGSSQSALPSDPPANDPAIAGNQVSPHLFADRHAPPEHTPMDDQASWTVVQNRKLPRPKPPTTLQPQTLFETIMMRPKAFNITEVPPYQFAYRLRLALPQLKGSDIQCRILMKSNLAVVDCYTEQAAHLLLNLEHIIIDNHIVQFNTYVALREGRIRGVIHRIKGLTQEQLMQGLTSSTHEIVSARPLGMSNTALITFNGTNLPEYVAFESVRFPVHKYRPKITSCMNCLGIGHRADVCTAPKRDPEICARCHTKHAADFICTPKCIHCNGPHDSRSTDCPKVAAATAALRKRVNKPYKPAALNSSPHRYASGKKTQKTQQSQEHFPPLTGEHQTPTPQTHTQAATHPPTQVASAATNATKAHNAPSLHNTPCAPQTHPSVLQELAELRNTQQKYLQIINDQQKTIDELKTVIIQLKERNAARDAQALDKIECINKTCLRIATGLPKYAKVEDLYGTGLLLPIGDYVEPALQAQNERLKLTNAGRTIRNELGLSNEDLPQILPTIPPWEDITVTDNRPLPKHLNQASDKERRDYYAQRHIQFLKSIPADEDIIYTDASCTLEGSNTGAYLNLRTGEASSFFITHSCLLPEAAEGHAISEALAHYTQPGSSPKAVHIFTDSQQVIQTLQARSKIPAYARRILNYAAQLQQRSIRVRIHWIPGHTNIPGNDLVHQRALQHHSKEQLEDDSSKQTATPFQDDTHEANYRAKVLRRRKLRAKLEEATKHNAPPPGSIRLYEITMRRLQTQSFTTIPVLHKMYPTTYCDPNCVSCQVPATMEHILWECPIHESSRAAFTKRAQCTLPQLRRDEAETTHWILEDPLIKARLNLWRNALRTTVIPCPAIARTTSSPV</sequence>
<reference evidence="1" key="1">
    <citation type="submission" date="2020-05" db="EMBL/GenBank/DDBJ databases">
        <title>Large-scale comparative analyses of tick genomes elucidate their genetic diversity and vector capacities.</title>
        <authorList>
            <person name="Jia N."/>
            <person name="Wang J."/>
            <person name="Shi W."/>
            <person name="Du L."/>
            <person name="Sun Y."/>
            <person name="Zhan W."/>
            <person name="Jiang J."/>
            <person name="Wang Q."/>
            <person name="Zhang B."/>
            <person name="Ji P."/>
            <person name="Sakyi L.B."/>
            <person name="Cui X."/>
            <person name="Yuan T."/>
            <person name="Jiang B."/>
            <person name="Yang W."/>
            <person name="Lam T.T.-Y."/>
            <person name="Chang Q."/>
            <person name="Ding S."/>
            <person name="Wang X."/>
            <person name="Zhu J."/>
            <person name="Ruan X."/>
            <person name="Zhao L."/>
            <person name="Wei J."/>
            <person name="Que T."/>
            <person name="Du C."/>
            <person name="Cheng J."/>
            <person name="Dai P."/>
            <person name="Han X."/>
            <person name="Huang E."/>
            <person name="Gao Y."/>
            <person name="Liu J."/>
            <person name="Shao H."/>
            <person name="Ye R."/>
            <person name="Li L."/>
            <person name="Wei W."/>
            <person name="Wang X."/>
            <person name="Wang C."/>
            <person name="Yang T."/>
            <person name="Huo Q."/>
            <person name="Li W."/>
            <person name="Guo W."/>
            <person name="Chen H."/>
            <person name="Zhou L."/>
            <person name="Ni X."/>
            <person name="Tian J."/>
            <person name="Zhou Y."/>
            <person name="Sheng Y."/>
            <person name="Liu T."/>
            <person name="Pan Y."/>
            <person name="Xia L."/>
            <person name="Li J."/>
            <person name="Zhao F."/>
            <person name="Cao W."/>
        </authorList>
    </citation>
    <scope>NUCLEOTIDE SEQUENCE</scope>
    <source>
        <strain evidence="1">Hyas-2018</strain>
    </source>
</reference>
<name>A0ACB7S4I8_HYAAI</name>
<dbReference type="EMBL" id="CM023485">
    <property type="protein sequence ID" value="KAH6929550.1"/>
    <property type="molecule type" value="Genomic_DNA"/>
</dbReference>
<organism evidence="1 2">
    <name type="scientific">Hyalomma asiaticum</name>
    <name type="common">Tick</name>
    <dbReference type="NCBI Taxonomy" id="266040"/>
    <lineage>
        <taxon>Eukaryota</taxon>
        <taxon>Metazoa</taxon>
        <taxon>Ecdysozoa</taxon>
        <taxon>Arthropoda</taxon>
        <taxon>Chelicerata</taxon>
        <taxon>Arachnida</taxon>
        <taxon>Acari</taxon>
        <taxon>Parasitiformes</taxon>
        <taxon>Ixodida</taxon>
        <taxon>Ixodoidea</taxon>
        <taxon>Ixodidae</taxon>
        <taxon>Hyalomminae</taxon>
        <taxon>Hyalomma</taxon>
    </lineage>
</organism>